<feature type="region of interest" description="Disordered" evidence="4">
    <location>
        <begin position="1"/>
        <end position="20"/>
    </location>
</feature>
<keyword evidence="1" id="KW-0805">Transcription regulation</keyword>
<evidence type="ECO:0000256" key="4">
    <source>
        <dbReference type="SAM" id="MobiDB-lite"/>
    </source>
</evidence>
<dbReference type="Proteomes" id="UP000198680">
    <property type="component" value="Unassembled WGS sequence"/>
</dbReference>
<dbReference type="Gene3D" id="1.10.10.10">
    <property type="entry name" value="Winged helix-like DNA-binding domain superfamily/Winged helix DNA-binding domain"/>
    <property type="match status" value="1"/>
</dbReference>
<keyword evidence="3" id="KW-0175">Coiled coil</keyword>
<dbReference type="EMBL" id="FNHE01000011">
    <property type="protein sequence ID" value="SDN01905.1"/>
    <property type="molecule type" value="Genomic_DNA"/>
</dbReference>
<dbReference type="OrthoDB" id="4935162at2"/>
<feature type="domain" description="ANTAR" evidence="5">
    <location>
        <begin position="359"/>
        <end position="420"/>
    </location>
</feature>
<dbReference type="GO" id="GO:0003723">
    <property type="term" value="F:RNA binding"/>
    <property type="evidence" value="ECO:0007669"/>
    <property type="project" value="InterPro"/>
</dbReference>
<dbReference type="SUPFAM" id="SSF55785">
    <property type="entry name" value="PYP-like sensor domain (PAS domain)"/>
    <property type="match status" value="1"/>
</dbReference>
<dbReference type="RefSeq" id="WP_091222076.1">
    <property type="nucleotide sequence ID" value="NZ_FNHE01000011.1"/>
</dbReference>
<dbReference type="Pfam" id="PF03861">
    <property type="entry name" value="ANTAR"/>
    <property type="match status" value="1"/>
</dbReference>
<evidence type="ECO:0000313" key="6">
    <source>
        <dbReference type="EMBL" id="SDN01905.1"/>
    </source>
</evidence>
<sequence>MSNDSPDPAEPGGATRPMPPAAALDVLADLEVAHEELKVAEEEVRVQQEQIEALLSRYEAERRWRSQLSGLVPVALAQTDGAGKLVDANPALAALLRVPLPRLAGKPLSVYLQPEDVPPFRSAVRALATGAADQQRLRITLTGRGPAATRGELFGFPDAAAGQTAETRLQWVLLSVTEGPDGSAARPPDWGHGSADTLGLATALAELAALPLGNEDRQRLLSRMAVLVQSAVPASTTVSITLGSPLDPQQLGSDSAVAQELDGRQLQAGEGPCWDAHATGVVVTVDDLPSDDRWPRLRPLLADSPVRSVLALPLREGGEPVGVVNVYAAQAGAFAADKRRIAELVTAAVGGVLQNVAERESLRDLAANLEKALTSRATIDQAKGVLMALLGVGADEAFTRLVALSNRLNVKLRDLALLVVDGHAAEVIDAARR</sequence>
<gene>
    <name evidence="6" type="ORF">SAMN05660642_03815</name>
</gene>
<name>A0A1G9Y0D7_9ACTN</name>
<dbReference type="SMART" id="SM00065">
    <property type="entry name" value="GAF"/>
    <property type="match status" value="1"/>
</dbReference>
<reference evidence="7" key="1">
    <citation type="submission" date="2016-10" db="EMBL/GenBank/DDBJ databases">
        <authorList>
            <person name="Varghese N."/>
            <person name="Submissions S."/>
        </authorList>
    </citation>
    <scope>NUCLEOTIDE SEQUENCE [LARGE SCALE GENOMIC DNA]</scope>
    <source>
        <strain evidence="7">DSM 45419</strain>
    </source>
</reference>
<dbReference type="Gene3D" id="3.30.450.40">
    <property type="match status" value="1"/>
</dbReference>
<evidence type="ECO:0000256" key="1">
    <source>
        <dbReference type="ARBA" id="ARBA00023015"/>
    </source>
</evidence>
<organism evidence="6 7">
    <name type="scientific">Geodermatophilus siccatus</name>
    <dbReference type="NCBI Taxonomy" id="1137991"/>
    <lineage>
        <taxon>Bacteria</taxon>
        <taxon>Bacillati</taxon>
        <taxon>Actinomycetota</taxon>
        <taxon>Actinomycetes</taxon>
        <taxon>Geodermatophilales</taxon>
        <taxon>Geodermatophilaceae</taxon>
        <taxon>Geodermatophilus</taxon>
    </lineage>
</organism>
<dbReference type="CDD" id="cd00130">
    <property type="entry name" value="PAS"/>
    <property type="match status" value="1"/>
</dbReference>
<dbReference type="Gene3D" id="3.30.450.20">
    <property type="entry name" value="PAS domain"/>
    <property type="match status" value="1"/>
</dbReference>
<proteinExistence type="predicted"/>
<accession>A0A1G9Y0D7</accession>
<keyword evidence="2" id="KW-0804">Transcription</keyword>
<dbReference type="Pfam" id="PF08448">
    <property type="entry name" value="PAS_4"/>
    <property type="match status" value="1"/>
</dbReference>
<evidence type="ECO:0000256" key="3">
    <source>
        <dbReference type="SAM" id="Coils"/>
    </source>
</evidence>
<dbReference type="PROSITE" id="PS50921">
    <property type="entry name" value="ANTAR"/>
    <property type="match status" value="1"/>
</dbReference>
<dbReference type="Pfam" id="PF13185">
    <property type="entry name" value="GAF_2"/>
    <property type="match status" value="1"/>
</dbReference>
<dbReference type="InterPro" id="IPR000014">
    <property type="entry name" value="PAS"/>
</dbReference>
<evidence type="ECO:0000259" key="5">
    <source>
        <dbReference type="PROSITE" id="PS50921"/>
    </source>
</evidence>
<evidence type="ECO:0000256" key="2">
    <source>
        <dbReference type="ARBA" id="ARBA00023163"/>
    </source>
</evidence>
<protein>
    <submittedName>
        <fullName evidence="6">PAS fold-containing protein</fullName>
    </submittedName>
</protein>
<dbReference type="SUPFAM" id="SSF55781">
    <property type="entry name" value="GAF domain-like"/>
    <property type="match status" value="1"/>
</dbReference>
<dbReference type="InterPro" id="IPR013656">
    <property type="entry name" value="PAS_4"/>
</dbReference>
<dbReference type="InterPro" id="IPR029016">
    <property type="entry name" value="GAF-like_dom_sf"/>
</dbReference>
<dbReference type="STRING" id="1137991.SAMN05660642_03815"/>
<dbReference type="InterPro" id="IPR003018">
    <property type="entry name" value="GAF"/>
</dbReference>
<dbReference type="SMART" id="SM01012">
    <property type="entry name" value="ANTAR"/>
    <property type="match status" value="1"/>
</dbReference>
<keyword evidence="7" id="KW-1185">Reference proteome</keyword>
<feature type="coiled-coil region" evidence="3">
    <location>
        <begin position="23"/>
        <end position="61"/>
    </location>
</feature>
<evidence type="ECO:0000313" key="7">
    <source>
        <dbReference type="Proteomes" id="UP000198680"/>
    </source>
</evidence>
<dbReference type="AlphaFoldDB" id="A0A1G9Y0D7"/>
<dbReference type="InterPro" id="IPR035965">
    <property type="entry name" value="PAS-like_dom_sf"/>
</dbReference>
<dbReference type="InterPro" id="IPR005561">
    <property type="entry name" value="ANTAR"/>
</dbReference>
<dbReference type="InterPro" id="IPR036388">
    <property type="entry name" value="WH-like_DNA-bd_sf"/>
</dbReference>